<evidence type="ECO:0000259" key="1">
    <source>
        <dbReference type="PROSITE" id="PS50109"/>
    </source>
</evidence>
<evidence type="ECO:0000313" key="2">
    <source>
        <dbReference type="EMBL" id="PZA17575.1"/>
    </source>
</evidence>
<dbReference type="InterPro" id="IPR036890">
    <property type="entry name" value="HATPase_C_sf"/>
</dbReference>
<dbReference type="PROSITE" id="PS50109">
    <property type="entry name" value="HIS_KIN"/>
    <property type="match status" value="1"/>
</dbReference>
<evidence type="ECO:0000313" key="3">
    <source>
        <dbReference type="Proteomes" id="UP000248259"/>
    </source>
</evidence>
<dbReference type="Proteomes" id="UP000248259">
    <property type="component" value="Unassembled WGS sequence"/>
</dbReference>
<keyword evidence="3" id="KW-1185">Reference proteome</keyword>
<dbReference type="InterPro" id="IPR003594">
    <property type="entry name" value="HATPase_dom"/>
</dbReference>
<dbReference type="RefSeq" id="WP_110523589.1">
    <property type="nucleotide sequence ID" value="NZ_QKOE01000003.1"/>
</dbReference>
<proteinExistence type="predicted"/>
<dbReference type="EMBL" id="QKOE01000003">
    <property type="protein sequence ID" value="PZA17575.1"/>
    <property type="molecule type" value="Genomic_DNA"/>
</dbReference>
<accession>A0A323UYN4</accession>
<reference evidence="2 3" key="1">
    <citation type="submission" date="2018-06" db="EMBL/GenBank/DDBJ databases">
        <title>Azoarcus communis strain SWub3 genome.</title>
        <authorList>
            <person name="Zorraquino Salvo V."/>
            <person name="Toubiana D."/>
            <person name="Blumwald E."/>
        </authorList>
    </citation>
    <scope>NUCLEOTIDE SEQUENCE [LARGE SCALE GENOMIC DNA]</scope>
    <source>
        <strain evidence="2 3">SWub3</strain>
    </source>
</reference>
<dbReference type="Pfam" id="PF02518">
    <property type="entry name" value="HATPase_c"/>
    <property type="match status" value="1"/>
</dbReference>
<dbReference type="SUPFAM" id="SSF55874">
    <property type="entry name" value="ATPase domain of HSP90 chaperone/DNA topoisomerase II/histidine kinase"/>
    <property type="match status" value="1"/>
</dbReference>
<dbReference type="SMART" id="SM00387">
    <property type="entry name" value="HATPase_c"/>
    <property type="match status" value="1"/>
</dbReference>
<comment type="caution">
    <text evidence="2">The sequence shown here is derived from an EMBL/GenBank/DDBJ whole genome shotgun (WGS) entry which is preliminary data.</text>
</comment>
<dbReference type="InterPro" id="IPR005467">
    <property type="entry name" value="His_kinase_dom"/>
</dbReference>
<feature type="domain" description="Histidine kinase" evidence="1">
    <location>
        <begin position="116"/>
        <end position="206"/>
    </location>
</feature>
<organism evidence="2 3">
    <name type="scientific">Parazoarcus communis SWub3 = DSM 12120</name>
    <dbReference type="NCBI Taxonomy" id="1121029"/>
    <lineage>
        <taxon>Bacteria</taxon>
        <taxon>Pseudomonadati</taxon>
        <taxon>Pseudomonadota</taxon>
        <taxon>Betaproteobacteria</taxon>
        <taxon>Rhodocyclales</taxon>
        <taxon>Zoogloeaceae</taxon>
        <taxon>Parazoarcus</taxon>
    </lineage>
</organism>
<dbReference type="OrthoDB" id="9180085at2"/>
<dbReference type="Gene3D" id="3.30.565.10">
    <property type="entry name" value="Histidine kinase-like ATPase, C-terminal domain"/>
    <property type="match status" value="1"/>
</dbReference>
<name>A0A323UYN4_9RHOO</name>
<gene>
    <name evidence="2" type="ORF">DNK49_06925</name>
</gene>
<dbReference type="AlphaFoldDB" id="A0A323UYN4"/>
<sequence length="206" mass="22438">MQGVLDILSSGVHDAKNQLFLAETLLVQAEAEHGISLDEARFAIELAALRLSRVLTAYKLQRGLETLSISMQPVGELLEEAVLINRKHCERLGLSLTVAHQRPVLWPLDRELSLDILSNALQNASRFARSRIVLSAEEREGFLRLAVEDDGAGFDPPPHTAAPRLGVGLFVAREIAAQHQRGGRQGRLSLSNGGALGGAVFELWLP</sequence>
<protein>
    <recommendedName>
        <fullName evidence="1">Histidine kinase domain-containing protein</fullName>
    </recommendedName>
</protein>